<reference evidence="3 4" key="1">
    <citation type="submission" date="2020-04" db="EMBL/GenBank/DDBJ databases">
        <title>Knoellia sp. isolate from air conditioner.</title>
        <authorList>
            <person name="Chea S."/>
            <person name="Kim D.-U."/>
        </authorList>
    </citation>
    <scope>NUCLEOTIDE SEQUENCE [LARGE SCALE GENOMIC DNA]</scope>
    <source>
        <strain evidence="3 4">DB2414S</strain>
    </source>
</reference>
<evidence type="ECO:0000259" key="2">
    <source>
        <dbReference type="Pfam" id="PF11716"/>
    </source>
</evidence>
<feature type="domain" description="Mycothiol-dependent maleylpyruvate isomerase metal-binding" evidence="2">
    <location>
        <begin position="19"/>
        <end position="155"/>
    </location>
</feature>
<accession>A0A849HI10</accession>
<dbReference type="InterPro" id="IPR024344">
    <property type="entry name" value="MDMPI_metal-binding"/>
</dbReference>
<dbReference type="SUPFAM" id="SSF109854">
    <property type="entry name" value="DinB/YfiT-like putative metalloenzymes"/>
    <property type="match status" value="1"/>
</dbReference>
<dbReference type="NCBIfam" id="TIGR03083">
    <property type="entry name" value="maleylpyruvate isomerase family mycothiol-dependent enzyme"/>
    <property type="match status" value="1"/>
</dbReference>
<feature type="compositionally biased region" description="Basic and acidic residues" evidence="1">
    <location>
        <begin position="82"/>
        <end position="93"/>
    </location>
</feature>
<dbReference type="EMBL" id="JABEPQ010000001">
    <property type="protein sequence ID" value="NNM45921.1"/>
    <property type="molecule type" value="Genomic_DNA"/>
</dbReference>
<dbReference type="GO" id="GO:0046872">
    <property type="term" value="F:metal ion binding"/>
    <property type="evidence" value="ECO:0007669"/>
    <property type="project" value="InterPro"/>
</dbReference>
<dbReference type="InterPro" id="IPR017517">
    <property type="entry name" value="Maleyloyr_isom"/>
</dbReference>
<name>A0A849HI10_9MICO</name>
<sequence length="206" mass="22383">MPAGAPERARAAYGWVTDGTTTFLDLVDDLAATPDAWATPSLLPGWTRAHVVAHVHQNALALGRLLTWARTGVETPMYSSQEARDRDIEESSRLDPATLRDAAHESSQALARQWDELPDSAWDALVRTAQGREIPASQTLWMRTREVWIHAVDLERGFGFEAVPGDLRAALASDAAKRHAAGDSGAALVAWLTGRSSKPPQLGSWL</sequence>
<keyword evidence="3" id="KW-0413">Isomerase</keyword>
<feature type="region of interest" description="Disordered" evidence="1">
    <location>
        <begin position="77"/>
        <end position="97"/>
    </location>
</feature>
<dbReference type="GO" id="GO:0016853">
    <property type="term" value="F:isomerase activity"/>
    <property type="evidence" value="ECO:0007669"/>
    <property type="project" value="UniProtKB-KW"/>
</dbReference>
<keyword evidence="4" id="KW-1185">Reference proteome</keyword>
<evidence type="ECO:0000313" key="4">
    <source>
        <dbReference type="Proteomes" id="UP000588586"/>
    </source>
</evidence>
<dbReference type="InterPro" id="IPR034660">
    <property type="entry name" value="DinB/YfiT-like"/>
</dbReference>
<dbReference type="Gene3D" id="1.20.120.450">
    <property type="entry name" value="dinb family like domain"/>
    <property type="match status" value="1"/>
</dbReference>
<organism evidence="3 4">
    <name type="scientific">Knoellia koreensis</name>
    <dbReference type="NCBI Taxonomy" id="2730921"/>
    <lineage>
        <taxon>Bacteria</taxon>
        <taxon>Bacillati</taxon>
        <taxon>Actinomycetota</taxon>
        <taxon>Actinomycetes</taxon>
        <taxon>Micrococcales</taxon>
        <taxon>Intrasporangiaceae</taxon>
        <taxon>Knoellia</taxon>
    </lineage>
</organism>
<protein>
    <submittedName>
        <fullName evidence="3">Maleylpyruvate isomerase family mycothiol-dependent enzyme</fullName>
    </submittedName>
</protein>
<dbReference type="Pfam" id="PF11716">
    <property type="entry name" value="MDMPI_N"/>
    <property type="match status" value="1"/>
</dbReference>
<proteinExistence type="predicted"/>
<comment type="caution">
    <text evidence="3">The sequence shown here is derived from an EMBL/GenBank/DDBJ whole genome shotgun (WGS) entry which is preliminary data.</text>
</comment>
<keyword evidence="3" id="KW-0670">Pyruvate</keyword>
<evidence type="ECO:0000256" key="1">
    <source>
        <dbReference type="SAM" id="MobiDB-lite"/>
    </source>
</evidence>
<gene>
    <name evidence="3" type="ORF">HJG52_07860</name>
</gene>
<evidence type="ECO:0000313" key="3">
    <source>
        <dbReference type="EMBL" id="NNM45921.1"/>
    </source>
</evidence>
<dbReference type="Proteomes" id="UP000588586">
    <property type="component" value="Unassembled WGS sequence"/>
</dbReference>
<dbReference type="AlphaFoldDB" id="A0A849HI10"/>